<name>A0AAV5SS08_9BILA</name>
<evidence type="ECO:0000259" key="2">
    <source>
        <dbReference type="Pfam" id="PF01079"/>
    </source>
</evidence>
<evidence type="ECO:0000313" key="4">
    <source>
        <dbReference type="Proteomes" id="UP001432027"/>
    </source>
</evidence>
<organism evidence="3 4">
    <name type="scientific">Pristionchus entomophagus</name>
    <dbReference type="NCBI Taxonomy" id="358040"/>
    <lineage>
        <taxon>Eukaryota</taxon>
        <taxon>Metazoa</taxon>
        <taxon>Ecdysozoa</taxon>
        <taxon>Nematoda</taxon>
        <taxon>Chromadorea</taxon>
        <taxon>Rhabditida</taxon>
        <taxon>Rhabditina</taxon>
        <taxon>Diplogasteromorpha</taxon>
        <taxon>Diplogasteroidea</taxon>
        <taxon>Neodiplogasteridae</taxon>
        <taxon>Pristionchus</taxon>
    </lineage>
</organism>
<protein>
    <recommendedName>
        <fullName evidence="2">Hedgehog protein Hint domain-containing protein</fullName>
    </recommendedName>
</protein>
<dbReference type="CDD" id="cd00081">
    <property type="entry name" value="Hint"/>
    <property type="match status" value="1"/>
</dbReference>
<keyword evidence="1" id="KW-0217">Developmental protein</keyword>
<dbReference type="Gene3D" id="2.170.16.10">
    <property type="entry name" value="Hedgehog/Intein (Hint) domain"/>
    <property type="match status" value="1"/>
</dbReference>
<comment type="caution">
    <text evidence="3">The sequence shown here is derived from an EMBL/GenBank/DDBJ whole genome shotgun (WGS) entry which is preliminary data.</text>
</comment>
<dbReference type="PANTHER" id="PTHR46706:SF12">
    <property type="entry name" value="PROTEIN QUA-1-RELATED"/>
    <property type="match status" value="1"/>
</dbReference>
<dbReference type="EMBL" id="BTSX01000002">
    <property type="protein sequence ID" value="GMS82860.1"/>
    <property type="molecule type" value="Genomic_DNA"/>
</dbReference>
<accession>A0AAV5SS08</accession>
<dbReference type="AlphaFoldDB" id="A0AAV5SS08"/>
<dbReference type="InterPro" id="IPR052140">
    <property type="entry name" value="Dev_Signal_Hedgehog-like"/>
</dbReference>
<proteinExistence type="predicted"/>
<feature type="non-terminal residue" evidence="3">
    <location>
        <position position="98"/>
    </location>
</feature>
<dbReference type="GO" id="GO:0016540">
    <property type="term" value="P:protein autoprocessing"/>
    <property type="evidence" value="ECO:0007669"/>
    <property type="project" value="InterPro"/>
</dbReference>
<sequence>GDMTVRLMNGTNKRMDELSTEDWVLAANDLTMEYVRVESWLHRVSTQEAEFNEFATEDGRTIKLTDKHYIFQGDCSRVDTGPIRAHLLPRAAVSADSV</sequence>
<dbReference type="Proteomes" id="UP001432027">
    <property type="component" value="Unassembled WGS sequence"/>
</dbReference>
<dbReference type="PANTHER" id="PTHR46706">
    <property type="entry name" value="PROTEIN QUA-1-RELATED"/>
    <property type="match status" value="1"/>
</dbReference>
<dbReference type="Pfam" id="PF01079">
    <property type="entry name" value="Hint"/>
    <property type="match status" value="1"/>
</dbReference>
<feature type="domain" description="Hedgehog protein Hint" evidence="2">
    <location>
        <begin position="1"/>
        <end position="81"/>
    </location>
</feature>
<keyword evidence="4" id="KW-1185">Reference proteome</keyword>
<evidence type="ECO:0000313" key="3">
    <source>
        <dbReference type="EMBL" id="GMS82860.1"/>
    </source>
</evidence>
<evidence type="ECO:0000256" key="1">
    <source>
        <dbReference type="ARBA" id="ARBA00022473"/>
    </source>
</evidence>
<gene>
    <name evidence="3" type="ORF">PENTCL1PPCAC_5035</name>
</gene>
<reference evidence="3" key="1">
    <citation type="submission" date="2023-10" db="EMBL/GenBank/DDBJ databases">
        <title>Genome assembly of Pristionchus species.</title>
        <authorList>
            <person name="Yoshida K."/>
            <person name="Sommer R.J."/>
        </authorList>
    </citation>
    <scope>NUCLEOTIDE SEQUENCE</scope>
    <source>
        <strain evidence="3">RS0144</strain>
    </source>
</reference>
<feature type="non-terminal residue" evidence="3">
    <location>
        <position position="1"/>
    </location>
</feature>
<dbReference type="InterPro" id="IPR001767">
    <property type="entry name" value="Hedgehog_Hint"/>
</dbReference>
<dbReference type="InterPro" id="IPR036844">
    <property type="entry name" value="Hint_dom_sf"/>
</dbReference>
<dbReference type="SUPFAM" id="SSF51294">
    <property type="entry name" value="Hedgehog/intein (Hint) domain"/>
    <property type="match status" value="1"/>
</dbReference>